<dbReference type="GO" id="GO:0000976">
    <property type="term" value="F:transcription cis-regulatory region binding"/>
    <property type="evidence" value="ECO:0007669"/>
    <property type="project" value="TreeGrafter"/>
</dbReference>
<evidence type="ECO:0000256" key="3">
    <source>
        <dbReference type="SAM" id="Coils"/>
    </source>
</evidence>
<dbReference type="OMA" id="WELVMEF"/>
<dbReference type="EMBL" id="KV878679">
    <property type="protein sequence ID" value="OJJ77102.1"/>
    <property type="molecule type" value="Genomic_DNA"/>
</dbReference>
<sequence length="677" mass="77663">MDIQLANPILPSILTAMVDFQLARQPSPLRVIQRSFPHLILLTRVITRSGIECHSKDMIDCQHVHLVVVEPWPSNSLRLRIVASNDVPAQTPVPQRLSYVSPKTGQMRRCNSNDDEAYSPVRPEAHPVCMRCQRSKNRCNYGVRLQWEDDMRAAGKCHGRTGIATRRDSLRCKEPEENEDLPPSKRIEHEDQPGSDGESALILTPPSSHSPLRATTSRSVSFPIRDTYQSRYHHWKESKIQSLNTSFQTLPWTLGVPDVDDVCLSFYESMMCPAAVTVDNEETNPLRNTVMRMVFRSELAYYSVLMTSAQYLRSIDSRFELFEMQVRQRVLKGLRQALAESCFEFEDVLLPTIFLCSSAQISHSCDASWVRHLTCFQMVIKQRIRRHTTTYVPRLFMSYFSAHLVLAKSLFPIDKVLPVVELRSDLSSVEEDACWTSSESLSKAMEPDTLREIDVWNGMSNRMLLLINDILSLKDDAQALYEERTEVEEKRSAIEAKIITLQRNLQDTTHLLPESLRRCQESAELVHRRRLLEYTGESYRLAACLLLSEASTPAFLGYTSEHSLSLDITRKQRHVDYILSLVESIVSSLDHLPISWPLWPLFIASCCSTSEPEKERALAQFQAAQAKAPYENTVRAQTVVELLWQRRELYVAGDRTRTGRFEWELVMEFLGWQTSFA</sequence>
<dbReference type="STRING" id="767769.A0A1L9UZU8"/>
<keyword evidence="2" id="KW-0539">Nucleus</keyword>
<dbReference type="PANTHER" id="PTHR37534:SF49">
    <property type="entry name" value="LYSINE BIOSYNTHESIS REGULATORY PROTEIN LYS14"/>
    <property type="match status" value="1"/>
</dbReference>
<keyword evidence="6" id="KW-1185">Reference proteome</keyword>
<accession>A0A1L9UZU8</accession>
<evidence type="ECO:0000256" key="1">
    <source>
        <dbReference type="ARBA" id="ARBA00004123"/>
    </source>
</evidence>
<feature type="region of interest" description="Disordered" evidence="4">
    <location>
        <begin position="168"/>
        <end position="217"/>
    </location>
</feature>
<dbReference type="GeneID" id="93581574"/>
<evidence type="ECO:0000313" key="5">
    <source>
        <dbReference type="EMBL" id="OJJ77102.1"/>
    </source>
</evidence>
<dbReference type="InterPro" id="IPR021858">
    <property type="entry name" value="Fun_TF"/>
</dbReference>
<dbReference type="AlphaFoldDB" id="A0A1L9UZU8"/>
<dbReference type="PANTHER" id="PTHR37534">
    <property type="entry name" value="TRANSCRIPTIONAL ACTIVATOR PROTEIN UGA3"/>
    <property type="match status" value="1"/>
</dbReference>
<name>A0A1L9UZU8_ASPBC</name>
<dbReference type="GO" id="GO:0045944">
    <property type="term" value="P:positive regulation of transcription by RNA polymerase II"/>
    <property type="evidence" value="ECO:0007669"/>
    <property type="project" value="TreeGrafter"/>
</dbReference>
<feature type="compositionally biased region" description="Polar residues" evidence="4">
    <location>
        <begin position="205"/>
        <end position="217"/>
    </location>
</feature>
<evidence type="ECO:0000256" key="2">
    <source>
        <dbReference type="ARBA" id="ARBA00023242"/>
    </source>
</evidence>
<dbReference type="GO" id="GO:0005634">
    <property type="term" value="C:nucleus"/>
    <property type="evidence" value="ECO:0007669"/>
    <property type="project" value="UniProtKB-SubCell"/>
</dbReference>
<protein>
    <recommendedName>
        <fullName evidence="7">Zn(2)-C6 fungal-type domain-containing protein</fullName>
    </recommendedName>
</protein>
<evidence type="ECO:0008006" key="7">
    <source>
        <dbReference type="Google" id="ProtNLM"/>
    </source>
</evidence>
<organism evidence="5 6">
    <name type="scientific">Aspergillus brasiliensis (strain CBS 101740 / IMI 381727 / IBT 21946)</name>
    <dbReference type="NCBI Taxonomy" id="767769"/>
    <lineage>
        <taxon>Eukaryota</taxon>
        <taxon>Fungi</taxon>
        <taxon>Dikarya</taxon>
        <taxon>Ascomycota</taxon>
        <taxon>Pezizomycotina</taxon>
        <taxon>Eurotiomycetes</taxon>
        <taxon>Eurotiomycetidae</taxon>
        <taxon>Eurotiales</taxon>
        <taxon>Aspergillaceae</taxon>
        <taxon>Aspergillus</taxon>
        <taxon>Aspergillus subgen. Circumdati</taxon>
    </lineage>
</organism>
<keyword evidence="3" id="KW-0175">Coiled coil</keyword>
<reference evidence="6" key="1">
    <citation type="journal article" date="2017" name="Genome Biol.">
        <title>Comparative genomics reveals high biological diversity and specific adaptations in the industrially and medically important fungal genus Aspergillus.</title>
        <authorList>
            <person name="de Vries R.P."/>
            <person name="Riley R."/>
            <person name="Wiebenga A."/>
            <person name="Aguilar-Osorio G."/>
            <person name="Amillis S."/>
            <person name="Uchima C.A."/>
            <person name="Anderluh G."/>
            <person name="Asadollahi M."/>
            <person name="Askin M."/>
            <person name="Barry K."/>
            <person name="Battaglia E."/>
            <person name="Bayram O."/>
            <person name="Benocci T."/>
            <person name="Braus-Stromeyer S.A."/>
            <person name="Caldana C."/>
            <person name="Canovas D."/>
            <person name="Cerqueira G.C."/>
            <person name="Chen F."/>
            <person name="Chen W."/>
            <person name="Choi C."/>
            <person name="Clum A."/>
            <person name="Dos Santos R.A."/>
            <person name="Damasio A.R."/>
            <person name="Diallinas G."/>
            <person name="Emri T."/>
            <person name="Fekete E."/>
            <person name="Flipphi M."/>
            <person name="Freyberg S."/>
            <person name="Gallo A."/>
            <person name="Gournas C."/>
            <person name="Habgood R."/>
            <person name="Hainaut M."/>
            <person name="Harispe M.L."/>
            <person name="Henrissat B."/>
            <person name="Hilden K.S."/>
            <person name="Hope R."/>
            <person name="Hossain A."/>
            <person name="Karabika E."/>
            <person name="Karaffa L."/>
            <person name="Karanyi Z."/>
            <person name="Krasevec N."/>
            <person name="Kuo A."/>
            <person name="Kusch H."/>
            <person name="LaButti K."/>
            <person name="Lagendijk E.L."/>
            <person name="Lapidus A."/>
            <person name="Levasseur A."/>
            <person name="Lindquist E."/>
            <person name="Lipzen A."/>
            <person name="Logrieco A.F."/>
            <person name="MacCabe A."/>
            <person name="Maekelae M.R."/>
            <person name="Malavazi I."/>
            <person name="Melin P."/>
            <person name="Meyer V."/>
            <person name="Mielnichuk N."/>
            <person name="Miskei M."/>
            <person name="Molnar A.P."/>
            <person name="Mule G."/>
            <person name="Ngan C.Y."/>
            <person name="Orejas M."/>
            <person name="Orosz E."/>
            <person name="Ouedraogo J.P."/>
            <person name="Overkamp K.M."/>
            <person name="Park H.-S."/>
            <person name="Perrone G."/>
            <person name="Piumi F."/>
            <person name="Punt P.J."/>
            <person name="Ram A.F."/>
            <person name="Ramon A."/>
            <person name="Rauscher S."/>
            <person name="Record E."/>
            <person name="Riano-Pachon D.M."/>
            <person name="Robert V."/>
            <person name="Roehrig J."/>
            <person name="Ruller R."/>
            <person name="Salamov A."/>
            <person name="Salih N.S."/>
            <person name="Samson R.A."/>
            <person name="Sandor E."/>
            <person name="Sanguinetti M."/>
            <person name="Schuetze T."/>
            <person name="Sepcic K."/>
            <person name="Shelest E."/>
            <person name="Sherlock G."/>
            <person name="Sophianopoulou V."/>
            <person name="Squina F.M."/>
            <person name="Sun H."/>
            <person name="Susca A."/>
            <person name="Todd R.B."/>
            <person name="Tsang A."/>
            <person name="Unkles S.E."/>
            <person name="van de Wiele N."/>
            <person name="van Rossen-Uffink D."/>
            <person name="Oliveira J.V."/>
            <person name="Vesth T.C."/>
            <person name="Visser J."/>
            <person name="Yu J.-H."/>
            <person name="Zhou M."/>
            <person name="Andersen M.R."/>
            <person name="Archer D.B."/>
            <person name="Baker S.E."/>
            <person name="Benoit I."/>
            <person name="Brakhage A.A."/>
            <person name="Braus G.H."/>
            <person name="Fischer R."/>
            <person name="Frisvad J.C."/>
            <person name="Goldman G.H."/>
            <person name="Houbraken J."/>
            <person name="Oakley B."/>
            <person name="Pocsi I."/>
            <person name="Scazzocchio C."/>
            <person name="Seiboth B."/>
            <person name="vanKuyk P.A."/>
            <person name="Wortman J."/>
            <person name="Dyer P.S."/>
            <person name="Grigoriev I.V."/>
        </authorList>
    </citation>
    <scope>NUCLEOTIDE SEQUENCE [LARGE SCALE GENOMIC DNA]</scope>
    <source>
        <strain evidence="6">CBS 101740 / IMI 381727 / IBT 21946</strain>
    </source>
</reference>
<evidence type="ECO:0000313" key="6">
    <source>
        <dbReference type="Proteomes" id="UP000184499"/>
    </source>
</evidence>
<dbReference type="VEuPathDB" id="FungiDB:ASPBRDRAFT_70608"/>
<comment type="subcellular location">
    <subcellularLocation>
        <location evidence="1">Nucleus</location>
    </subcellularLocation>
</comment>
<dbReference type="Proteomes" id="UP000184499">
    <property type="component" value="Unassembled WGS sequence"/>
</dbReference>
<feature type="compositionally biased region" description="Basic and acidic residues" evidence="4">
    <location>
        <begin position="182"/>
        <end position="192"/>
    </location>
</feature>
<dbReference type="Pfam" id="PF11951">
    <property type="entry name" value="Fungal_trans_2"/>
    <property type="match status" value="1"/>
</dbReference>
<dbReference type="OrthoDB" id="5333823at2759"/>
<dbReference type="RefSeq" id="XP_067484349.1">
    <property type="nucleotide sequence ID" value="XM_067629087.1"/>
</dbReference>
<proteinExistence type="predicted"/>
<gene>
    <name evidence="5" type="ORF">ASPBRDRAFT_70608</name>
</gene>
<evidence type="ECO:0000256" key="4">
    <source>
        <dbReference type="SAM" id="MobiDB-lite"/>
    </source>
</evidence>
<dbReference type="GO" id="GO:0003700">
    <property type="term" value="F:DNA-binding transcription factor activity"/>
    <property type="evidence" value="ECO:0007669"/>
    <property type="project" value="TreeGrafter"/>
</dbReference>
<feature type="coiled-coil region" evidence="3">
    <location>
        <begin position="470"/>
        <end position="504"/>
    </location>
</feature>